<feature type="region of interest" description="Disordered" evidence="1">
    <location>
        <begin position="181"/>
        <end position="512"/>
    </location>
</feature>
<dbReference type="Gene3D" id="3.10.620.30">
    <property type="match status" value="1"/>
</dbReference>
<feature type="domain" description="Transglutaminase-like" evidence="2">
    <location>
        <begin position="641"/>
        <end position="708"/>
    </location>
</feature>
<protein>
    <recommendedName>
        <fullName evidence="2">Transglutaminase-like domain-containing protein</fullName>
    </recommendedName>
</protein>
<evidence type="ECO:0000259" key="2">
    <source>
        <dbReference type="SMART" id="SM00460"/>
    </source>
</evidence>
<reference evidence="3 4" key="1">
    <citation type="submission" date="2016-07" db="EMBL/GenBank/DDBJ databases">
        <title>Pervasive Adenine N6-methylation of Active Genes in Fungi.</title>
        <authorList>
            <consortium name="DOE Joint Genome Institute"/>
            <person name="Mondo S.J."/>
            <person name="Dannebaum R.O."/>
            <person name="Kuo R.C."/>
            <person name="Labutti K."/>
            <person name="Haridas S."/>
            <person name="Kuo A."/>
            <person name="Salamov A."/>
            <person name="Ahrendt S.R."/>
            <person name="Lipzen A."/>
            <person name="Sullivan W."/>
            <person name="Andreopoulos W.B."/>
            <person name="Clum A."/>
            <person name="Lindquist E."/>
            <person name="Daum C."/>
            <person name="Ramamoorthy G.K."/>
            <person name="Gryganskyi A."/>
            <person name="Culley D."/>
            <person name="Magnuson J.K."/>
            <person name="James T.Y."/>
            <person name="O'Malley M.A."/>
            <person name="Stajich J.E."/>
            <person name="Spatafora J.W."/>
            <person name="Visel A."/>
            <person name="Grigoriev I.V."/>
        </authorList>
    </citation>
    <scope>NUCLEOTIDE SEQUENCE [LARGE SCALE GENOMIC DNA]</scope>
    <source>
        <strain evidence="3 4">NRRL 3116</strain>
    </source>
</reference>
<dbReference type="GO" id="GO:0005737">
    <property type="term" value="C:cytoplasm"/>
    <property type="evidence" value="ECO:0007669"/>
    <property type="project" value="TreeGrafter"/>
</dbReference>
<accession>A0A1Y2GU44</accession>
<dbReference type="AlphaFoldDB" id="A0A1Y2GU44"/>
<dbReference type="STRING" id="64571.A0A1Y2GU44"/>
<feature type="compositionally biased region" description="Basic and acidic residues" evidence="1">
    <location>
        <begin position="129"/>
        <end position="140"/>
    </location>
</feature>
<feature type="compositionally biased region" description="Polar residues" evidence="1">
    <location>
        <begin position="343"/>
        <end position="365"/>
    </location>
</feature>
<dbReference type="SMART" id="SM00460">
    <property type="entry name" value="TGc"/>
    <property type="match status" value="1"/>
</dbReference>
<dbReference type="Proteomes" id="UP000193648">
    <property type="component" value="Unassembled WGS sequence"/>
</dbReference>
<feature type="compositionally biased region" description="Pro residues" evidence="1">
    <location>
        <begin position="380"/>
        <end position="390"/>
    </location>
</feature>
<proteinExistence type="predicted"/>
<organism evidence="3 4">
    <name type="scientific">Lobosporangium transversale</name>
    <dbReference type="NCBI Taxonomy" id="64571"/>
    <lineage>
        <taxon>Eukaryota</taxon>
        <taxon>Fungi</taxon>
        <taxon>Fungi incertae sedis</taxon>
        <taxon>Mucoromycota</taxon>
        <taxon>Mortierellomycotina</taxon>
        <taxon>Mortierellomycetes</taxon>
        <taxon>Mortierellales</taxon>
        <taxon>Mortierellaceae</taxon>
        <taxon>Lobosporangium</taxon>
    </lineage>
</organism>
<keyword evidence="4" id="KW-1185">Reference proteome</keyword>
<feature type="compositionally biased region" description="Polar residues" evidence="1">
    <location>
        <begin position="258"/>
        <end position="290"/>
    </location>
</feature>
<dbReference type="GeneID" id="33565759"/>
<dbReference type="PANTHER" id="PTHR46333">
    <property type="entry name" value="CYTOKINESIS PROTEIN 3"/>
    <property type="match status" value="1"/>
</dbReference>
<evidence type="ECO:0000313" key="3">
    <source>
        <dbReference type="EMBL" id="ORZ18324.1"/>
    </source>
</evidence>
<feature type="compositionally biased region" description="Pro residues" evidence="1">
    <location>
        <begin position="419"/>
        <end position="431"/>
    </location>
</feature>
<feature type="compositionally biased region" description="Low complexity" evidence="1">
    <location>
        <begin position="487"/>
        <end position="512"/>
    </location>
</feature>
<name>A0A1Y2GU44_9FUNG</name>
<feature type="compositionally biased region" description="Low complexity" evidence="1">
    <location>
        <begin position="316"/>
        <end position="331"/>
    </location>
</feature>
<gene>
    <name evidence="3" type="ORF">BCR41DRAFT_352195</name>
</gene>
<dbReference type="InterPro" id="IPR038765">
    <property type="entry name" value="Papain-like_cys_pep_sf"/>
</dbReference>
<feature type="compositionally biased region" description="Polar residues" evidence="1">
    <location>
        <begin position="1"/>
        <end position="27"/>
    </location>
</feature>
<feature type="compositionally biased region" description="Basic and acidic residues" evidence="1">
    <location>
        <begin position="368"/>
        <end position="377"/>
    </location>
</feature>
<dbReference type="InParanoid" id="A0A1Y2GU44"/>
<sequence length="980" mass="107021">MSRFSSIGTTTTMYNSGSSFTHSSTPHPKSDLIMAPKRSLPPPPPIPSSTATPPKRPVPSLPTTTDDERLPQAAATSPKRSLPPPPTPPTSREHSSIAPPPRSLPRPLSVVSLTKPNRPIPSIPAPSHTHIESEDNEKTLHAPTTPETPTGIAPVPSPRRLSIIEGLAKPPIIRPSSMVSVNSIRTSEKHTSSIYEEDEEEHGPVKVQEQEQGPREDNAPMSPIHSTTMPAVPWLAELENRRAGLNSTKKPPAEHSSHISSDSAQTPLESSKRVISTSKSPQTLVTNGYQKNLVPVPSTHVHSLKHTTPTSPKPVPVSITTSSVTQTTGVVLPKRAVPRSPVTPRSSESTQGDKLSPIPNRSGSNILKKIEELHLNEESPAPPHPPLPPSKPRRLPCITPVRDDQTAERVQQTQFKIEPPLPIPAPIPPSLPQRRPTISQKPTPPPPPPPRPTLPQRPETLQHPEPLQRPELPRRPELPQRPPLPKRPGQQMQQQQTTTHSHHSSSQSFSSVQTSTTTVNGFSSHFSQKASVSCTSLIELQSGEDAVSALNRTSPMFTPEFNGERLDLSLADFSAMDDHARSCPRSEEESIARLSYYLTSPFQGDQVAQLRTIFTWLATNIEYNMKGLLSGNFGDNSAETVLRTKTGVCAGFSNLFMALAAPAQLGVTQVTGVARGYGVEVGGDSLGAGHAWNAVTISGECLLIDSTWGAGADDPTTGMSKMFKPQYFLIRPEWLIYSHWPNQPQDQFLNPPIHVDVYRALPFRMIDSWTLGIVPIGVNSTHTVYTDNDYFELEILLEKQAWNGATAFMASHLDWKTTGERIKAARHWTREDEKGIIMTIKCICPTPGFGTLMVYGMPATSTEGHSINVLQYKIVNNGSGANAMPMMETYDVLGFSFSIMEPITARVQSGVTQTIRVKIFNVQKGETAPRPVLVGGFMPDPMKEIGQGLYELQKTLRPGEYKIGFMKGISMGLLGVFHAV</sequence>
<dbReference type="InterPro" id="IPR002931">
    <property type="entry name" value="Transglutaminase-like"/>
</dbReference>
<evidence type="ECO:0000313" key="4">
    <source>
        <dbReference type="Proteomes" id="UP000193648"/>
    </source>
</evidence>
<comment type="caution">
    <text evidence="3">The sequence shown here is derived from an EMBL/GenBank/DDBJ whole genome shotgun (WGS) entry which is preliminary data.</text>
</comment>
<feature type="compositionally biased region" description="Basic and acidic residues" evidence="1">
    <location>
        <begin position="460"/>
        <end position="478"/>
    </location>
</feature>
<feature type="compositionally biased region" description="Basic and acidic residues" evidence="1">
    <location>
        <begin position="202"/>
        <end position="218"/>
    </location>
</feature>
<dbReference type="EMBL" id="MCFF01000015">
    <property type="protein sequence ID" value="ORZ18324.1"/>
    <property type="molecule type" value="Genomic_DNA"/>
</dbReference>
<dbReference type="PANTHER" id="PTHR46333:SF2">
    <property type="entry name" value="CYTOKINESIS PROTEIN 3"/>
    <property type="match status" value="1"/>
</dbReference>
<feature type="compositionally biased region" description="Pro residues" evidence="1">
    <location>
        <begin position="442"/>
        <end position="455"/>
    </location>
</feature>
<evidence type="ECO:0000256" key="1">
    <source>
        <dbReference type="SAM" id="MobiDB-lite"/>
    </source>
</evidence>
<dbReference type="RefSeq" id="XP_021882119.1">
    <property type="nucleotide sequence ID" value="XM_022023915.1"/>
</dbReference>
<dbReference type="SUPFAM" id="SSF54001">
    <property type="entry name" value="Cysteine proteinases"/>
    <property type="match status" value="1"/>
</dbReference>
<dbReference type="InterPro" id="IPR052557">
    <property type="entry name" value="CAP/Cytokinesis_protein"/>
</dbReference>
<feature type="region of interest" description="Disordered" evidence="1">
    <location>
        <begin position="1"/>
        <end position="159"/>
    </location>
</feature>
<dbReference type="Pfam" id="PF01841">
    <property type="entry name" value="Transglut_core"/>
    <property type="match status" value="1"/>
</dbReference>
<dbReference type="OrthoDB" id="6129702at2759"/>